<proteinExistence type="inferred from homology"/>
<dbReference type="Proteomes" id="UP000054978">
    <property type="component" value="Unassembled WGS sequence"/>
</dbReference>
<dbReference type="PRINTS" id="PR01576">
    <property type="entry name" value="PDEFORMYLASE"/>
</dbReference>
<dbReference type="SUPFAM" id="SSF56420">
    <property type="entry name" value="Peptide deformylase"/>
    <property type="match status" value="1"/>
</dbReference>
<feature type="binding site" evidence="2">
    <location>
        <position position="137"/>
    </location>
    <ligand>
        <name>Fe cation</name>
        <dbReference type="ChEBI" id="CHEBI:24875"/>
    </ligand>
</feature>
<dbReference type="PANTHER" id="PTHR10458:SF22">
    <property type="entry name" value="PEPTIDE DEFORMYLASE"/>
    <property type="match status" value="1"/>
</dbReference>
<dbReference type="OrthoDB" id="9804313at2"/>
<keyword evidence="4" id="KW-1185">Reference proteome</keyword>
<dbReference type="InterPro" id="IPR036821">
    <property type="entry name" value="Peptide_deformylase_sf"/>
</dbReference>
<dbReference type="EMBL" id="FCOB02000004">
    <property type="protein sequence ID" value="SAK50321.1"/>
    <property type="molecule type" value="Genomic_DNA"/>
</dbReference>
<evidence type="ECO:0000256" key="1">
    <source>
        <dbReference type="ARBA" id="ARBA00010759"/>
    </source>
</evidence>
<dbReference type="Pfam" id="PF01327">
    <property type="entry name" value="Pep_deformylase"/>
    <property type="match status" value="1"/>
</dbReference>
<dbReference type="GO" id="GO:0006412">
    <property type="term" value="P:translation"/>
    <property type="evidence" value="ECO:0007669"/>
    <property type="project" value="UniProtKB-UniRule"/>
</dbReference>
<evidence type="ECO:0000256" key="2">
    <source>
        <dbReference type="HAMAP-Rule" id="MF_00163"/>
    </source>
</evidence>
<comment type="function">
    <text evidence="2">Removes the formyl group from the N-terminal Met of newly synthesized proteins. Requires at least a dipeptide for an efficient rate of reaction. N-terminal L-methionine is a prerequisite for activity but the enzyme has broad specificity at other positions.</text>
</comment>
<keyword evidence="2" id="KW-0479">Metal-binding</keyword>
<keyword evidence="2" id="KW-0378">Hydrolase</keyword>
<protein>
    <recommendedName>
        <fullName evidence="2">Peptide deformylase</fullName>
        <shortName evidence="2">PDF</shortName>
        <ecNumber evidence="2">3.5.1.88</ecNumber>
    </recommendedName>
    <alternativeName>
        <fullName evidence="2">Polypeptide deformylase</fullName>
    </alternativeName>
</protein>
<dbReference type="GO" id="GO:0046872">
    <property type="term" value="F:metal ion binding"/>
    <property type="evidence" value="ECO:0007669"/>
    <property type="project" value="UniProtKB-KW"/>
</dbReference>
<dbReference type="GO" id="GO:0042586">
    <property type="term" value="F:peptide deformylase activity"/>
    <property type="evidence" value="ECO:0007669"/>
    <property type="project" value="UniProtKB-UniRule"/>
</dbReference>
<evidence type="ECO:0000313" key="4">
    <source>
        <dbReference type="Proteomes" id="UP000054978"/>
    </source>
</evidence>
<feature type="binding site" evidence="2">
    <location>
        <position position="94"/>
    </location>
    <ligand>
        <name>Fe cation</name>
        <dbReference type="ChEBI" id="CHEBI:24875"/>
    </ligand>
</feature>
<keyword evidence="2" id="KW-0648">Protein biosynthesis</keyword>
<dbReference type="RefSeq" id="WP_087043297.1">
    <property type="nucleotide sequence ID" value="NZ_FCOB02000004.1"/>
</dbReference>
<dbReference type="EC" id="3.5.1.88" evidence="2"/>
<name>A0A157ZXR7_9BURK</name>
<evidence type="ECO:0000313" key="3">
    <source>
        <dbReference type="EMBL" id="SAK50321.1"/>
    </source>
</evidence>
<dbReference type="HAMAP" id="MF_00163">
    <property type="entry name" value="Pep_deformylase"/>
    <property type="match status" value="1"/>
</dbReference>
<dbReference type="Gene3D" id="3.90.45.10">
    <property type="entry name" value="Peptide deformylase"/>
    <property type="match status" value="1"/>
</dbReference>
<keyword evidence="2" id="KW-0408">Iron</keyword>
<comment type="caution">
    <text evidence="3">The sequence shown here is derived from an EMBL/GenBank/DDBJ whole genome shotgun (WGS) entry which is preliminary data.</text>
</comment>
<dbReference type="AlphaFoldDB" id="A0A157ZXR7"/>
<gene>
    <name evidence="2" type="primary">def</name>
    <name evidence="3" type="ORF">AWB83_01145</name>
</gene>
<comment type="similarity">
    <text evidence="1 2">Belongs to the polypeptide deformylase family.</text>
</comment>
<dbReference type="InterPro" id="IPR023635">
    <property type="entry name" value="Peptide_deformylase"/>
</dbReference>
<comment type="cofactor">
    <cofactor evidence="2">
        <name>Fe(2+)</name>
        <dbReference type="ChEBI" id="CHEBI:29033"/>
    </cofactor>
    <text evidence="2">Binds 1 Fe(2+) ion.</text>
</comment>
<feature type="binding site" evidence="2">
    <location>
        <position position="141"/>
    </location>
    <ligand>
        <name>Fe cation</name>
        <dbReference type="ChEBI" id="CHEBI:24875"/>
    </ligand>
</feature>
<sequence length="181" mass="20439">MRREILTVGSPGLRIVASHVPNVGDATVVADAIALRDTLRAFRDEHGFGRAIAATQIGIARRMIGLALPDWPEVIVNPEIVWTSVCRITLWDDCMCFPDMLVRVERHASISLRFVDLAGRLHLRERLSPDVSELMQHEIDHLDGVLSFDRAVGANPFVHRRVFENEREAFARDVDHFTQPV</sequence>
<comment type="catalytic activity">
    <reaction evidence="2">
        <text>N-terminal N-formyl-L-methionyl-[peptide] + H2O = N-terminal L-methionyl-[peptide] + formate</text>
        <dbReference type="Rhea" id="RHEA:24420"/>
        <dbReference type="Rhea" id="RHEA-COMP:10639"/>
        <dbReference type="Rhea" id="RHEA-COMP:10640"/>
        <dbReference type="ChEBI" id="CHEBI:15377"/>
        <dbReference type="ChEBI" id="CHEBI:15740"/>
        <dbReference type="ChEBI" id="CHEBI:49298"/>
        <dbReference type="ChEBI" id="CHEBI:64731"/>
        <dbReference type="EC" id="3.5.1.88"/>
    </reaction>
</comment>
<accession>A0A157ZXR7</accession>
<dbReference type="STRING" id="1777144.AWB83_01145"/>
<organism evidence="3 4">
    <name type="scientific">Caballeronia ptereochthonis</name>
    <dbReference type="NCBI Taxonomy" id="1777144"/>
    <lineage>
        <taxon>Bacteria</taxon>
        <taxon>Pseudomonadati</taxon>
        <taxon>Pseudomonadota</taxon>
        <taxon>Betaproteobacteria</taxon>
        <taxon>Burkholderiales</taxon>
        <taxon>Burkholderiaceae</taxon>
        <taxon>Caballeronia</taxon>
    </lineage>
</organism>
<feature type="active site" evidence="2">
    <location>
        <position position="138"/>
    </location>
</feature>
<reference evidence="3" key="1">
    <citation type="submission" date="2016-01" db="EMBL/GenBank/DDBJ databases">
        <authorList>
            <person name="Peeters C."/>
        </authorList>
    </citation>
    <scope>NUCLEOTIDE SEQUENCE [LARGE SCALE GENOMIC DNA]</scope>
    <source>
        <strain evidence="3">LMG 29326</strain>
    </source>
</reference>
<dbReference type="PANTHER" id="PTHR10458">
    <property type="entry name" value="PEPTIDE DEFORMYLASE"/>
    <property type="match status" value="1"/>
</dbReference>